<evidence type="ECO:0000256" key="2">
    <source>
        <dbReference type="ARBA" id="ARBA00006763"/>
    </source>
</evidence>
<dbReference type="AlphaFoldDB" id="A0A091BAN0"/>
<dbReference type="OrthoDB" id="9801098at2"/>
<gene>
    <name evidence="4" type="ORF">P873_13395</name>
</gene>
<dbReference type="eggNOG" id="COG1611">
    <property type="taxonomic scope" value="Bacteria"/>
</dbReference>
<dbReference type="EC" id="3.2.2.n1" evidence="3"/>
<proteinExistence type="inferred from homology"/>
<dbReference type="PANTHER" id="PTHR31223:SF70">
    <property type="entry name" value="LOG FAMILY PROTEIN YJL055W"/>
    <property type="match status" value="1"/>
</dbReference>
<dbReference type="GO" id="GO:0005829">
    <property type="term" value="C:cytosol"/>
    <property type="evidence" value="ECO:0007669"/>
    <property type="project" value="TreeGrafter"/>
</dbReference>
<dbReference type="InterPro" id="IPR005269">
    <property type="entry name" value="LOG"/>
</dbReference>
<dbReference type="GO" id="GO:0009691">
    <property type="term" value="P:cytokinin biosynthetic process"/>
    <property type="evidence" value="ECO:0007669"/>
    <property type="project" value="UniProtKB-UniRule"/>
</dbReference>
<name>A0A091BAN0_9GAMM</name>
<evidence type="ECO:0000313" key="5">
    <source>
        <dbReference type="Proteomes" id="UP000029391"/>
    </source>
</evidence>
<accession>A0A091BAN0</accession>
<keyword evidence="3" id="KW-0378">Hydrolase</keyword>
<dbReference type="NCBIfam" id="TIGR00730">
    <property type="entry name" value="Rossman fold protein, TIGR00730 family"/>
    <property type="match status" value="1"/>
</dbReference>
<evidence type="ECO:0000256" key="1">
    <source>
        <dbReference type="ARBA" id="ARBA00000274"/>
    </source>
</evidence>
<dbReference type="Pfam" id="PF03641">
    <property type="entry name" value="Lysine_decarbox"/>
    <property type="match status" value="1"/>
</dbReference>
<keyword evidence="3" id="KW-0203">Cytokinin biosynthesis</keyword>
<dbReference type="SUPFAM" id="SSF102405">
    <property type="entry name" value="MCP/YpsA-like"/>
    <property type="match status" value="1"/>
</dbReference>
<dbReference type="GO" id="GO:0008714">
    <property type="term" value="F:AMP nucleosidase activity"/>
    <property type="evidence" value="ECO:0007669"/>
    <property type="project" value="UniProtKB-EC"/>
</dbReference>
<comment type="similarity">
    <text evidence="2 3">Belongs to the LOG family.</text>
</comment>
<comment type="caution">
    <text evidence="4">The sequence shown here is derived from an EMBL/GenBank/DDBJ whole genome shotgun (WGS) entry which is preliminary data.</text>
</comment>
<dbReference type="PANTHER" id="PTHR31223">
    <property type="entry name" value="LOG FAMILY PROTEIN YJL055W"/>
    <property type="match status" value="1"/>
</dbReference>
<evidence type="ECO:0000256" key="3">
    <source>
        <dbReference type="RuleBase" id="RU363015"/>
    </source>
</evidence>
<organism evidence="4 5">
    <name type="scientific">Arenimonas composti TR7-09 = DSM 18010</name>
    <dbReference type="NCBI Taxonomy" id="1121013"/>
    <lineage>
        <taxon>Bacteria</taxon>
        <taxon>Pseudomonadati</taxon>
        <taxon>Pseudomonadota</taxon>
        <taxon>Gammaproteobacteria</taxon>
        <taxon>Lysobacterales</taxon>
        <taxon>Lysobacteraceae</taxon>
        <taxon>Arenimonas</taxon>
    </lineage>
</organism>
<dbReference type="STRING" id="1121013.GCA_000426365_02644"/>
<protein>
    <recommendedName>
        <fullName evidence="3">Cytokinin riboside 5'-monophosphate phosphoribohydrolase</fullName>
        <ecNumber evidence="3">3.2.2.n1</ecNumber>
    </recommendedName>
</protein>
<reference evidence="4 5" key="1">
    <citation type="submission" date="2013-09" db="EMBL/GenBank/DDBJ databases">
        <title>Genome sequencing of Arenimonas composti.</title>
        <authorList>
            <person name="Chen F."/>
            <person name="Wang G."/>
        </authorList>
    </citation>
    <scope>NUCLEOTIDE SEQUENCE [LARGE SCALE GENOMIC DNA]</scope>
    <source>
        <strain evidence="4 5">TR7-09</strain>
    </source>
</reference>
<comment type="catalytic activity">
    <reaction evidence="1">
        <text>AMP + H2O = D-ribose 5-phosphate + adenine</text>
        <dbReference type="Rhea" id="RHEA:20129"/>
        <dbReference type="ChEBI" id="CHEBI:15377"/>
        <dbReference type="ChEBI" id="CHEBI:16708"/>
        <dbReference type="ChEBI" id="CHEBI:78346"/>
        <dbReference type="ChEBI" id="CHEBI:456215"/>
        <dbReference type="EC" id="3.2.2.4"/>
    </reaction>
</comment>
<sequence>MRICVYAASSARVAPEFHQAARELGEALALAHCSVVYGGGSQGLMGSLADGALAAGGEVIGILPRFMADLEWGHPGLTHLELVEDMRERKHRLLTDSDAVIALPGGCGTLEELFEAITLKRLGIYFNPIVLLNVRGFYAPLQGFMEQVIAERFMNPEHAAMWALVDRVEDVLPTIRATPKWREDARNYAVVR</sequence>
<dbReference type="RefSeq" id="WP_026817542.1">
    <property type="nucleotide sequence ID" value="NZ_AUFF01000011.1"/>
</dbReference>
<dbReference type="InterPro" id="IPR031100">
    <property type="entry name" value="LOG_fam"/>
</dbReference>
<dbReference type="EMBL" id="AWXU01000048">
    <property type="protein sequence ID" value="KFN48801.1"/>
    <property type="molecule type" value="Genomic_DNA"/>
</dbReference>
<dbReference type="Proteomes" id="UP000029391">
    <property type="component" value="Unassembled WGS sequence"/>
</dbReference>
<evidence type="ECO:0000313" key="4">
    <source>
        <dbReference type="EMBL" id="KFN48801.1"/>
    </source>
</evidence>
<keyword evidence="5" id="KW-1185">Reference proteome</keyword>
<dbReference type="Gene3D" id="3.40.50.450">
    <property type="match status" value="1"/>
</dbReference>